<reference evidence="1 2" key="1">
    <citation type="submission" date="2024-04" db="EMBL/GenBank/DDBJ databases">
        <title>Kosakonia calanthae sp. nov., a halophilic bacterium isolated from leaves of Calanthe tiplacata.</title>
        <authorList>
            <person name="Wu P."/>
        </authorList>
    </citation>
    <scope>NUCLEOTIDE SEQUENCE [LARGE SCALE GENOMIC DNA]</scope>
    <source>
        <strain evidence="1 2">BYX6</strain>
    </source>
</reference>
<proteinExistence type="predicted"/>
<organism evidence="1 2">
    <name type="scientific">Kosakonia calanthes</name>
    <dbReference type="NCBI Taxonomy" id="3139408"/>
    <lineage>
        <taxon>Bacteria</taxon>
        <taxon>Pseudomonadati</taxon>
        <taxon>Pseudomonadota</taxon>
        <taxon>Gammaproteobacteria</taxon>
        <taxon>Enterobacterales</taxon>
        <taxon>Enterobacteriaceae</taxon>
        <taxon>Kosakonia</taxon>
    </lineage>
</organism>
<evidence type="ECO:0000313" key="2">
    <source>
        <dbReference type="Proteomes" id="UP001466893"/>
    </source>
</evidence>
<dbReference type="Proteomes" id="UP001466893">
    <property type="component" value="Chromosome"/>
</dbReference>
<dbReference type="InterPro" id="IPR010749">
    <property type="entry name" value="YfeC-like"/>
</dbReference>
<dbReference type="Pfam" id="PF07037">
    <property type="entry name" value="YfeC-like"/>
    <property type="match status" value="1"/>
</dbReference>
<evidence type="ECO:0000313" key="1">
    <source>
        <dbReference type="EMBL" id="WZV99612.1"/>
    </source>
</evidence>
<dbReference type="InterPro" id="IPR009061">
    <property type="entry name" value="DNA-bd_dom_put_sf"/>
</dbReference>
<dbReference type="SUPFAM" id="SSF46955">
    <property type="entry name" value="Putative DNA-binding domain"/>
    <property type="match status" value="1"/>
</dbReference>
<dbReference type="RefSeq" id="WP_342324174.1">
    <property type="nucleotide sequence ID" value="NZ_CP151800.1"/>
</dbReference>
<sequence>MTTEELANLTGMTRQTVNRWIKKYAWQTENQPGVKGGRARYILMTDDVLNFVMKMPAMHEQYSYSSLTEPAAAYLASYGGMHRVIKTLQLMTADEMHQFDVYLARVGLYGFLSRLGIKQKTTLNEEKTG</sequence>
<dbReference type="EMBL" id="CP151800">
    <property type="protein sequence ID" value="WZV99612.1"/>
    <property type="molecule type" value="Genomic_DNA"/>
</dbReference>
<protein>
    <submittedName>
        <fullName evidence="1">YfeC-like transcriptional regulator</fullName>
    </submittedName>
</protein>
<gene>
    <name evidence="1" type="ORF">AAEY27_06955</name>
</gene>
<accession>A0ABZ3BAD9</accession>
<name>A0ABZ3BAD9_9ENTR</name>
<keyword evidence="2" id="KW-1185">Reference proteome</keyword>